<dbReference type="EMBL" id="MU157834">
    <property type="protein sequence ID" value="KAF9531640.1"/>
    <property type="molecule type" value="Genomic_DNA"/>
</dbReference>
<protein>
    <submittedName>
        <fullName evidence="2">Uncharacterized protein</fullName>
    </submittedName>
</protein>
<feature type="compositionally biased region" description="Basic and acidic residues" evidence="1">
    <location>
        <begin position="281"/>
        <end position="297"/>
    </location>
</feature>
<feature type="region of interest" description="Disordered" evidence="1">
    <location>
        <begin position="126"/>
        <end position="150"/>
    </location>
</feature>
<dbReference type="AlphaFoldDB" id="A0A9P6EMK8"/>
<dbReference type="Proteomes" id="UP000807306">
    <property type="component" value="Unassembled WGS sequence"/>
</dbReference>
<sequence>MKGSNKPPVKQPSAPMSGNSTTNQSKVNTSISALGNSPSMEPEEPPRIPASKVRLYIITMALLEGQVRDAAQHASECAEKERVAVVERLAADRQASLLLQKFYATRQAHEDEVAVYRQPRHLQSSNLTSDLYQKPSSDANRVERASRPASAPLTFSSSLTSIILEETATTTSQHSGNLTFSISTQDNLKNEDSKRSSKGKERAHMSSSIPHKHSAPAGPTSVYTPVIATVGPSVSPATALAASALLPPVIQTQKSTQDDVDSPPSTMGIRNPAERSTATLSERKECKTDTTPEELGHPLRTMDGASSPPTPIADPSNQQSLASVATRNHDEESNDPFDEFNWLLDNHLEHAFVNPSCLPGCACHRVFDKPFPSRPPSPV</sequence>
<feature type="compositionally biased region" description="Polar residues" evidence="1">
    <location>
        <begin position="315"/>
        <end position="326"/>
    </location>
</feature>
<proteinExistence type="predicted"/>
<accession>A0A9P6EMK8</accession>
<evidence type="ECO:0000256" key="1">
    <source>
        <dbReference type="SAM" id="MobiDB-lite"/>
    </source>
</evidence>
<evidence type="ECO:0000313" key="3">
    <source>
        <dbReference type="Proteomes" id="UP000807306"/>
    </source>
</evidence>
<comment type="caution">
    <text evidence="2">The sequence shown here is derived from an EMBL/GenBank/DDBJ whole genome shotgun (WGS) entry which is preliminary data.</text>
</comment>
<feature type="compositionally biased region" description="Polar residues" evidence="1">
    <location>
        <begin position="14"/>
        <end position="39"/>
    </location>
</feature>
<feature type="compositionally biased region" description="Basic and acidic residues" evidence="1">
    <location>
        <begin position="188"/>
        <end position="204"/>
    </location>
</feature>
<gene>
    <name evidence="2" type="ORF">CPB83DRAFT_891534</name>
</gene>
<feature type="compositionally biased region" description="Polar residues" evidence="1">
    <location>
        <begin position="126"/>
        <end position="139"/>
    </location>
</feature>
<organism evidence="2 3">
    <name type="scientific">Crepidotus variabilis</name>
    <dbReference type="NCBI Taxonomy" id="179855"/>
    <lineage>
        <taxon>Eukaryota</taxon>
        <taxon>Fungi</taxon>
        <taxon>Dikarya</taxon>
        <taxon>Basidiomycota</taxon>
        <taxon>Agaricomycotina</taxon>
        <taxon>Agaricomycetes</taxon>
        <taxon>Agaricomycetidae</taxon>
        <taxon>Agaricales</taxon>
        <taxon>Agaricineae</taxon>
        <taxon>Crepidotaceae</taxon>
        <taxon>Crepidotus</taxon>
    </lineage>
</organism>
<reference evidence="2" key="1">
    <citation type="submission" date="2020-11" db="EMBL/GenBank/DDBJ databases">
        <authorList>
            <consortium name="DOE Joint Genome Institute"/>
            <person name="Ahrendt S."/>
            <person name="Riley R."/>
            <person name="Andreopoulos W."/>
            <person name="Labutti K."/>
            <person name="Pangilinan J."/>
            <person name="Ruiz-Duenas F.J."/>
            <person name="Barrasa J.M."/>
            <person name="Sanchez-Garcia M."/>
            <person name="Camarero S."/>
            <person name="Miyauchi S."/>
            <person name="Serrano A."/>
            <person name="Linde D."/>
            <person name="Babiker R."/>
            <person name="Drula E."/>
            <person name="Ayuso-Fernandez I."/>
            <person name="Pacheco R."/>
            <person name="Padilla G."/>
            <person name="Ferreira P."/>
            <person name="Barriuso J."/>
            <person name="Kellner H."/>
            <person name="Castanera R."/>
            <person name="Alfaro M."/>
            <person name="Ramirez L."/>
            <person name="Pisabarro A.G."/>
            <person name="Kuo A."/>
            <person name="Tritt A."/>
            <person name="Lipzen A."/>
            <person name="He G."/>
            <person name="Yan M."/>
            <person name="Ng V."/>
            <person name="Cullen D."/>
            <person name="Martin F."/>
            <person name="Rosso M.-N."/>
            <person name="Henrissat B."/>
            <person name="Hibbett D."/>
            <person name="Martinez A.T."/>
            <person name="Grigoriev I.V."/>
        </authorList>
    </citation>
    <scope>NUCLEOTIDE SEQUENCE</scope>
    <source>
        <strain evidence="2">CBS 506.95</strain>
    </source>
</reference>
<feature type="region of interest" description="Disordered" evidence="1">
    <location>
        <begin position="1"/>
        <end position="47"/>
    </location>
</feature>
<keyword evidence="3" id="KW-1185">Reference proteome</keyword>
<feature type="region of interest" description="Disordered" evidence="1">
    <location>
        <begin position="173"/>
        <end position="218"/>
    </location>
</feature>
<feature type="compositionally biased region" description="Polar residues" evidence="1">
    <location>
        <begin position="173"/>
        <end position="187"/>
    </location>
</feature>
<feature type="region of interest" description="Disordered" evidence="1">
    <location>
        <begin position="253"/>
        <end position="333"/>
    </location>
</feature>
<name>A0A9P6EMK8_9AGAR</name>
<evidence type="ECO:0000313" key="2">
    <source>
        <dbReference type="EMBL" id="KAF9531640.1"/>
    </source>
</evidence>